<dbReference type="InterPro" id="IPR001611">
    <property type="entry name" value="Leu-rich_rpt"/>
</dbReference>
<evidence type="ECO:0000256" key="1">
    <source>
        <dbReference type="ARBA" id="ARBA00022614"/>
    </source>
</evidence>
<evidence type="ECO:0000313" key="4">
    <source>
        <dbReference type="Proteomes" id="UP000272942"/>
    </source>
</evidence>
<protein>
    <submittedName>
        <fullName evidence="5">LRRcap domain-containing protein</fullName>
    </submittedName>
</protein>
<reference evidence="3 4" key="2">
    <citation type="submission" date="2018-11" db="EMBL/GenBank/DDBJ databases">
        <authorList>
            <consortium name="Pathogen Informatics"/>
        </authorList>
    </citation>
    <scope>NUCLEOTIDE SEQUENCE [LARGE SCALE GENOMIC DNA]</scope>
    <source>
        <strain evidence="3 4">Egypt</strain>
    </source>
</reference>
<dbReference type="PANTHER" id="PTHR46652:SF3">
    <property type="entry name" value="LEUCINE-RICH REPEAT-CONTAINING PROTEIN 9"/>
    <property type="match status" value="1"/>
</dbReference>
<dbReference type="OrthoDB" id="5954088at2759"/>
<organism evidence="5">
    <name type="scientific">Echinostoma caproni</name>
    <dbReference type="NCBI Taxonomy" id="27848"/>
    <lineage>
        <taxon>Eukaryota</taxon>
        <taxon>Metazoa</taxon>
        <taxon>Spiralia</taxon>
        <taxon>Lophotrochozoa</taxon>
        <taxon>Platyhelminthes</taxon>
        <taxon>Trematoda</taxon>
        <taxon>Digenea</taxon>
        <taxon>Plagiorchiida</taxon>
        <taxon>Echinostomata</taxon>
        <taxon>Echinostomatoidea</taxon>
        <taxon>Echinostomatidae</taxon>
        <taxon>Echinostoma</taxon>
    </lineage>
</organism>
<reference evidence="5" key="1">
    <citation type="submission" date="2016-06" db="UniProtKB">
        <authorList>
            <consortium name="WormBaseParasite"/>
        </authorList>
    </citation>
    <scope>IDENTIFICATION</scope>
</reference>
<dbReference type="SUPFAM" id="SSF52075">
    <property type="entry name" value="Outer arm dynein light chain 1"/>
    <property type="match status" value="1"/>
</dbReference>
<dbReference type="InterPro" id="IPR050836">
    <property type="entry name" value="SDS22/Internalin_LRR"/>
</dbReference>
<keyword evidence="1" id="KW-0433">Leucine-rich repeat</keyword>
<dbReference type="Proteomes" id="UP000272942">
    <property type="component" value="Unassembled WGS sequence"/>
</dbReference>
<dbReference type="Pfam" id="PF12799">
    <property type="entry name" value="LRR_4"/>
    <property type="match status" value="1"/>
</dbReference>
<evidence type="ECO:0000313" key="5">
    <source>
        <dbReference type="WBParaSite" id="ECPE_0001417101-mRNA-1"/>
    </source>
</evidence>
<dbReference type="Pfam" id="PF13516">
    <property type="entry name" value="LRR_6"/>
    <property type="match status" value="1"/>
</dbReference>
<dbReference type="WBParaSite" id="ECPE_0001417101-mRNA-1">
    <property type="protein sequence ID" value="ECPE_0001417101-mRNA-1"/>
    <property type="gene ID" value="ECPE_0001417101"/>
</dbReference>
<keyword evidence="2" id="KW-0677">Repeat</keyword>
<dbReference type="EMBL" id="UZAN01056779">
    <property type="protein sequence ID" value="VDP91403.1"/>
    <property type="molecule type" value="Genomic_DNA"/>
</dbReference>
<dbReference type="InterPro" id="IPR032675">
    <property type="entry name" value="LRR_dom_sf"/>
</dbReference>
<dbReference type="Gene3D" id="3.80.10.10">
    <property type="entry name" value="Ribonuclease Inhibitor"/>
    <property type="match status" value="1"/>
</dbReference>
<keyword evidence="4" id="KW-1185">Reference proteome</keyword>
<gene>
    <name evidence="3" type="ORF">ECPE_LOCUS14131</name>
</gene>
<evidence type="ECO:0000313" key="3">
    <source>
        <dbReference type="EMBL" id="VDP91403.1"/>
    </source>
</evidence>
<accession>A0A183B4J6</accession>
<name>A0A183B4J6_9TREM</name>
<dbReference type="AlphaFoldDB" id="A0A183B4J6"/>
<dbReference type="PROSITE" id="PS51450">
    <property type="entry name" value="LRR"/>
    <property type="match status" value="3"/>
</dbReference>
<evidence type="ECO:0000256" key="2">
    <source>
        <dbReference type="ARBA" id="ARBA00022737"/>
    </source>
</evidence>
<sequence>MSAFQAASNSSTALNSEGNVTTSNYPYLTDLSTNGQGDSLVLGRGELVGLDLNSDELNLQQFRHLTHLDLSRNRLNSTTFLRDLPELSRLDLSYNQIKEIDGVLHCSHLECLRVAHNLLVSIPRLEVLPFLRELELNDNHINSIQG</sequence>
<dbReference type="PANTHER" id="PTHR46652">
    <property type="entry name" value="LEUCINE-RICH REPEAT AND IQ DOMAIN-CONTAINING PROTEIN 1-RELATED"/>
    <property type="match status" value="1"/>
</dbReference>
<proteinExistence type="predicted"/>
<dbReference type="PRINTS" id="PR00019">
    <property type="entry name" value="LEURICHRPT"/>
</dbReference>
<dbReference type="InterPro" id="IPR025875">
    <property type="entry name" value="Leu-rich_rpt_4"/>
</dbReference>